<protein>
    <submittedName>
        <fullName evidence="1">4-hydroxy-2-oxo-heptane-1,7-dioate aldolase</fullName>
    </submittedName>
</protein>
<gene>
    <name evidence="1" type="ORF">MW7_000860</name>
</gene>
<evidence type="ECO:0000313" key="2">
    <source>
        <dbReference type="Proteomes" id="UP000004277"/>
    </source>
</evidence>
<accession>A0ACD3STV3</accession>
<sequence>MEIAPNHFKRALAAGTPQIGIWSTLPHAYVAEIIAGAGYDWVLLDTEHTPSDVPQMVQQLQAVAAATPLVPLHRTAPVVRPAWNDPVMIKRYLDIGAQTLLVPFVQNADEARAAVAAMRYAPRGIRGVGGSVRASNFGRIADYAQRCEEELCLLVQVESRTALDQLEAIASVDGVDGVFIGPADLSASLGHVGNLRHPEVRAAIDDAIRRIRACGKAPGILTTDETRARECLDLGALFVAVAMDMQLLARGAEAVAARFRQTRSAADGDY</sequence>
<organism evidence="1 2">
    <name type="scientific">Imbroritus primus</name>
    <dbReference type="NCBI Taxonomy" id="3058603"/>
    <lineage>
        <taxon>Bacteria</taxon>
        <taxon>Pseudomonadati</taxon>
        <taxon>Pseudomonadota</taxon>
        <taxon>Betaproteobacteria</taxon>
        <taxon>Burkholderiales</taxon>
        <taxon>Burkholderiaceae</taxon>
        <taxon>Imbroritus</taxon>
    </lineage>
</organism>
<proteinExistence type="predicted"/>
<evidence type="ECO:0000313" key="1">
    <source>
        <dbReference type="EMBL" id="TMS59729.1"/>
    </source>
</evidence>
<dbReference type="Proteomes" id="UP000004277">
    <property type="component" value="Unassembled WGS sequence"/>
</dbReference>
<name>A0ACD3STV3_9BURK</name>
<comment type="caution">
    <text evidence="1">The sequence shown here is derived from an EMBL/GenBank/DDBJ whole genome shotgun (WGS) entry which is preliminary data.</text>
</comment>
<keyword evidence="2" id="KW-1185">Reference proteome</keyword>
<reference evidence="1" key="1">
    <citation type="submission" date="2019-05" db="EMBL/GenBank/DDBJ databases">
        <title>Revised genome assembly of Burkholderiaceae (previously Ralstonia) sp. PBA.</title>
        <authorList>
            <person name="Gan H.M."/>
        </authorList>
    </citation>
    <scope>NUCLEOTIDE SEQUENCE</scope>
    <source>
        <strain evidence="1">PBA</strain>
    </source>
</reference>
<dbReference type="EMBL" id="AKCV02000004">
    <property type="protein sequence ID" value="TMS59729.1"/>
    <property type="molecule type" value="Genomic_DNA"/>
</dbReference>